<reference evidence="2 3" key="1">
    <citation type="submission" date="2020-12" db="EMBL/GenBank/DDBJ databases">
        <title>WGS of Legionella: environmental sample.</title>
        <authorList>
            <person name="Cristino S."/>
            <person name="Girolamini L."/>
            <person name="Salaris S."/>
            <person name="Pascale M.R."/>
            <person name="Mazzotta M."/>
            <person name="Orsini M."/>
            <person name="Grottola A."/>
        </authorList>
    </citation>
    <scope>NUCLEOTIDE SEQUENCE [LARGE SCALE GENOMIC DNA]</scope>
    <source>
        <strain evidence="2 3">30cs62</strain>
    </source>
</reference>
<protein>
    <submittedName>
        <fullName evidence="2">DUF559 domain-containing protein</fullName>
    </submittedName>
</protein>
<evidence type="ECO:0000259" key="1">
    <source>
        <dbReference type="Pfam" id="PF04480"/>
    </source>
</evidence>
<proteinExistence type="predicted"/>
<comment type="caution">
    <text evidence="2">The sequence shown here is derived from an EMBL/GenBank/DDBJ whole genome shotgun (WGS) entry which is preliminary data.</text>
</comment>
<sequence>MELVATFPFGDYCVDFVCIEKRLISEVDGGQHN</sequence>
<keyword evidence="3" id="KW-1185">Reference proteome</keyword>
<dbReference type="InterPro" id="IPR007569">
    <property type="entry name" value="DUF559"/>
</dbReference>
<dbReference type="RefSeq" id="WP_203111535.1">
    <property type="nucleotide sequence ID" value="NZ_JADOBG010000021.1"/>
</dbReference>
<name>A0ABS1WBQ0_9GAMM</name>
<organism evidence="2 3">
    <name type="scientific">Legionella bononiensis</name>
    <dbReference type="NCBI Taxonomy" id="2793102"/>
    <lineage>
        <taxon>Bacteria</taxon>
        <taxon>Pseudomonadati</taxon>
        <taxon>Pseudomonadota</taxon>
        <taxon>Gammaproteobacteria</taxon>
        <taxon>Legionellales</taxon>
        <taxon>Legionellaceae</taxon>
        <taxon>Legionella</taxon>
    </lineage>
</organism>
<accession>A0ABS1WBQ0</accession>
<dbReference type="EMBL" id="JADWVN010000016">
    <property type="protein sequence ID" value="MBL7526695.1"/>
    <property type="molecule type" value="Genomic_DNA"/>
</dbReference>
<dbReference type="Pfam" id="PF04480">
    <property type="entry name" value="DUF559"/>
    <property type="match status" value="1"/>
</dbReference>
<dbReference type="Proteomes" id="UP000809910">
    <property type="component" value="Unassembled WGS sequence"/>
</dbReference>
<feature type="domain" description="DUF559" evidence="1">
    <location>
        <begin position="8"/>
        <end position="33"/>
    </location>
</feature>
<evidence type="ECO:0000313" key="3">
    <source>
        <dbReference type="Proteomes" id="UP000809910"/>
    </source>
</evidence>
<evidence type="ECO:0000313" key="2">
    <source>
        <dbReference type="EMBL" id="MBL7526695.1"/>
    </source>
</evidence>
<gene>
    <name evidence="2" type="ORF">I5282_08940</name>
</gene>